<dbReference type="Gene3D" id="3.40.50.720">
    <property type="entry name" value="NAD(P)-binding Rossmann-like Domain"/>
    <property type="match status" value="1"/>
</dbReference>
<dbReference type="Gene3D" id="3.30.360.10">
    <property type="entry name" value="Dihydrodipicolinate Reductase, domain 2"/>
    <property type="match status" value="1"/>
</dbReference>
<evidence type="ECO:0000313" key="5">
    <source>
        <dbReference type="EMBL" id="SAK42787.1"/>
    </source>
</evidence>
<organism evidence="5 6">
    <name type="scientific">Caballeronia hypogeia</name>
    <dbReference type="NCBI Taxonomy" id="1777140"/>
    <lineage>
        <taxon>Bacteria</taxon>
        <taxon>Pseudomonadati</taxon>
        <taxon>Pseudomonadota</taxon>
        <taxon>Betaproteobacteria</taxon>
        <taxon>Burkholderiales</taxon>
        <taxon>Burkholderiaceae</taxon>
        <taxon>Caballeronia</taxon>
    </lineage>
</organism>
<dbReference type="InterPro" id="IPR051317">
    <property type="entry name" value="Gfo/Idh/MocA_oxidoreduct"/>
</dbReference>
<gene>
    <name evidence="5" type="ORF">AWB79_00633</name>
</gene>
<sequence>MLTRRDGCGFGPMSSIGAGARATISNRSRQNDASMDTALKVGVMGYGLAGATFHAPVIEHCGRAEVAAIATSQAERAQADYPNARIVPDFDALLAVDGLECVVVATPNDTHFDLAHRALSAGKHVVVDKPVTLSAADARTLADLAQQKGLLFAPFHNRRWDGDFMTVRALLESGRLGRIAHYESHFDRFRPKVPQRWREEAERGGGLLFDLGPHLIDQALTLFGAPQTVTAFVKAHRDHAHAPDYVHLVLGYDGHEVILHASALTALDPPRFSIHGTRGSYVKNGLDTQEDQLRSGMRPGNPEFGKNPPGLLREVDGDLDLRHEFATKDGAYIEFYRALAAAIQDGKPFPVSAQDAVDVMTIIELAMQSEREKRSIPFQRIG</sequence>
<evidence type="ECO:0000313" key="6">
    <source>
        <dbReference type="Proteomes" id="UP000054851"/>
    </source>
</evidence>
<dbReference type="InterPro" id="IPR004104">
    <property type="entry name" value="Gfo/Idh/MocA-like_OxRdtase_C"/>
</dbReference>
<reference evidence="5" key="1">
    <citation type="submission" date="2016-01" db="EMBL/GenBank/DDBJ databases">
        <authorList>
            <person name="Peeters C."/>
        </authorList>
    </citation>
    <scope>NUCLEOTIDE SEQUENCE</scope>
    <source>
        <strain evidence="5">LMG 29322</strain>
    </source>
</reference>
<dbReference type="Pfam" id="PF01408">
    <property type="entry name" value="GFO_IDH_MocA"/>
    <property type="match status" value="1"/>
</dbReference>
<dbReference type="InterPro" id="IPR036291">
    <property type="entry name" value="NAD(P)-bd_dom_sf"/>
</dbReference>
<keyword evidence="6" id="KW-1185">Reference proteome</keyword>
<protein>
    <submittedName>
        <fullName evidence="5">Oxidoreductase</fullName>
    </submittedName>
</protein>
<dbReference type="AlphaFoldDB" id="A0A157ZD23"/>
<dbReference type="GO" id="GO:0016491">
    <property type="term" value="F:oxidoreductase activity"/>
    <property type="evidence" value="ECO:0007669"/>
    <property type="project" value="UniProtKB-KW"/>
</dbReference>
<proteinExistence type="inferred from homology"/>
<comment type="similarity">
    <text evidence="1">Belongs to the Gfo/Idh/MocA family.</text>
</comment>
<evidence type="ECO:0000256" key="1">
    <source>
        <dbReference type="ARBA" id="ARBA00010928"/>
    </source>
</evidence>
<dbReference type="EMBL" id="FCOA02000001">
    <property type="protein sequence ID" value="SAK42787.1"/>
    <property type="molecule type" value="Genomic_DNA"/>
</dbReference>
<feature type="domain" description="Gfo/Idh/MocA-like oxidoreductase N-terminal" evidence="3">
    <location>
        <begin position="39"/>
        <end position="153"/>
    </location>
</feature>
<dbReference type="GO" id="GO:0000166">
    <property type="term" value="F:nucleotide binding"/>
    <property type="evidence" value="ECO:0007669"/>
    <property type="project" value="InterPro"/>
</dbReference>
<dbReference type="Pfam" id="PF02894">
    <property type="entry name" value="GFO_IDH_MocA_C"/>
    <property type="match status" value="1"/>
</dbReference>
<evidence type="ECO:0000259" key="4">
    <source>
        <dbReference type="Pfam" id="PF02894"/>
    </source>
</evidence>
<keyword evidence="2" id="KW-0560">Oxidoreductase</keyword>
<dbReference type="Proteomes" id="UP000054851">
    <property type="component" value="Unassembled WGS sequence"/>
</dbReference>
<dbReference type="PANTHER" id="PTHR43708:SF5">
    <property type="entry name" value="CONSERVED EXPRESSED OXIDOREDUCTASE (EUROFUNG)-RELATED"/>
    <property type="match status" value="1"/>
</dbReference>
<accession>A0A157ZD23</accession>
<comment type="caution">
    <text evidence="5">The sequence shown here is derived from an EMBL/GenBank/DDBJ whole genome shotgun (WGS) entry which is preliminary data.</text>
</comment>
<dbReference type="PANTHER" id="PTHR43708">
    <property type="entry name" value="CONSERVED EXPRESSED OXIDOREDUCTASE (EUROFUNG)"/>
    <property type="match status" value="1"/>
</dbReference>
<feature type="domain" description="Gfo/Idh/MocA-like oxidoreductase C-terminal" evidence="4">
    <location>
        <begin position="168"/>
        <end position="377"/>
    </location>
</feature>
<name>A0A157ZD23_9BURK</name>
<evidence type="ECO:0000256" key="2">
    <source>
        <dbReference type="ARBA" id="ARBA00023002"/>
    </source>
</evidence>
<dbReference type="NCBIfam" id="NF008607">
    <property type="entry name" value="PRK11579.1"/>
    <property type="match status" value="1"/>
</dbReference>
<dbReference type="SUPFAM" id="SSF51735">
    <property type="entry name" value="NAD(P)-binding Rossmann-fold domains"/>
    <property type="match status" value="1"/>
</dbReference>
<dbReference type="InterPro" id="IPR000683">
    <property type="entry name" value="Gfo/Idh/MocA-like_OxRdtase_N"/>
</dbReference>
<evidence type="ECO:0000259" key="3">
    <source>
        <dbReference type="Pfam" id="PF01408"/>
    </source>
</evidence>
<dbReference type="STRING" id="1777140.AWB79_00633"/>